<dbReference type="InterPro" id="IPR001781">
    <property type="entry name" value="Znf_LIM"/>
</dbReference>
<evidence type="ECO:0000256" key="8">
    <source>
        <dbReference type="PROSITE-ProRule" id="PRU00125"/>
    </source>
</evidence>
<keyword evidence="6 8" id="KW-0862">Zinc</keyword>
<keyword evidence="5" id="KW-0677">Repeat</keyword>
<dbReference type="Pfam" id="PF00412">
    <property type="entry name" value="LIM"/>
    <property type="match status" value="4"/>
</dbReference>
<keyword evidence="2" id="KW-0963">Cytoplasm</keyword>
<keyword evidence="7 8" id="KW-0440">LIM domain</keyword>
<evidence type="ECO:0000256" key="5">
    <source>
        <dbReference type="ARBA" id="ARBA00022737"/>
    </source>
</evidence>
<gene>
    <name evidence="12" type="primary">ABLIM3</name>
</gene>
<dbReference type="PROSITE" id="PS00478">
    <property type="entry name" value="LIM_DOMAIN_1"/>
    <property type="match status" value="3"/>
</dbReference>
<reference evidence="12" key="2">
    <citation type="submission" date="2025-08" db="UniProtKB">
        <authorList>
            <consortium name="Ensembl"/>
        </authorList>
    </citation>
    <scope>IDENTIFICATION</scope>
</reference>
<feature type="domain" description="LIM zinc-binding" evidence="10">
    <location>
        <begin position="21"/>
        <end position="80"/>
    </location>
</feature>
<evidence type="ECO:0000313" key="13">
    <source>
        <dbReference type="Proteomes" id="UP000314981"/>
    </source>
</evidence>
<dbReference type="AlphaFoldDB" id="A0A4W2DEV9"/>
<dbReference type="CDD" id="cd09330">
    <property type="entry name" value="LIM4_abLIM"/>
    <property type="match status" value="1"/>
</dbReference>
<evidence type="ECO:0000256" key="6">
    <source>
        <dbReference type="ARBA" id="ARBA00022833"/>
    </source>
</evidence>
<dbReference type="GO" id="GO:0007010">
    <property type="term" value="P:cytoskeleton organization"/>
    <property type="evidence" value="ECO:0007669"/>
    <property type="project" value="InterPro"/>
</dbReference>
<protein>
    <submittedName>
        <fullName evidence="12">Actin binding LIM protein family member 3</fullName>
    </submittedName>
</protein>
<dbReference type="CTD" id="22885"/>
<keyword evidence="13" id="KW-1185">Reference proteome</keyword>
<dbReference type="InterPro" id="IPR036886">
    <property type="entry name" value="Villin_headpiece_dom_sf"/>
</dbReference>
<dbReference type="GO" id="GO:0051015">
    <property type="term" value="F:actin filament binding"/>
    <property type="evidence" value="ECO:0007669"/>
    <property type="project" value="TreeGrafter"/>
</dbReference>
<keyword evidence="4 8" id="KW-0479">Metal-binding</keyword>
<feature type="domain" description="LIM zinc-binding" evidence="10">
    <location>
        <begin position="81"/>
        <end position="140"/>
    </location>
</feature>
<dbReference type="Pfam" id="PF16182">
    <property type="entry name" value="AbLIM_anchor"/>
    <property type="match status" value="1"/>
</dbReference>
<dbReference type="RefSeq" id="XP_027401809.1">
    <property type="nucleotide sequence ID" value="XM_027546008.1"/>
</dbReference>
<dbReference type="InterPro" id="IPR003128">
    <property type="entry name" value="Villin_headpiece"/>
</dbReference>
<dbReference type="GO" id="GO:0030032">
    <property type="term" value="P:lamellipodium assembly"/>
    <property type="evidence" value="ECO:0007669"/>
    <property type="project" value="TreeGrafter"/>
</dbReference>
<dbReference type="SUPFAM" id="SSF47050">
    <property type="entry name" value="VHP, Villin headpiece domain"/>
    <property type="match status" value="1"/>
</dbReference>
<dbReference type="Proteomes" id="UP000314981">
    <property type="component" value="Chromosome 7"/>
</dbReference>
<reference evidence="12 13" key="1">
    <citation type="submission" date="2018-11" db="EMBL/GenBank/DDBJ databases">
        <title>Haplotype-resolved cattle genomes.</title>
        <authorList>
            <person name="Low W.Y."/>
            <person name="Tearle R."/>
            <person name="Bickhart D.M."/>
            <person name="Rosen B.D."/>
            <person name="Koren S."/>
            <person name="Rhie A."/>
            <person name="Hiendleder S."/>
            <person name="Phillippy A.M."/>
            <person name="Smith T.P.L."/>
            <person name="Williams J.L."/>
        </authorList>
    </citation>
    <scope>NUCLEOTIDE SEQUENCE [LARGE SCALE GENOMIC DNA]</scope>
</reference>
<dbReference type="Gene3D" id="2.10.110.10">
    <property type="entry name" value="Cysteine Rich Protein"/>
    <property type="match status" value="4"/>
</dbReference>
<dbReference type="PROSITE" id="PS50023">
    <property type="entry name" value="LIM_DOMAIN_2"/>
    <property type="match status" value="3"/>
</dbReference>
<feature type="domain" description="HP" evidence="11">
    <location>
        <begin position="520"/>
        <end position="588"/>
    </location>
</feature>
<dbReference type="RefSeq" id="XP_027401810.1">
    <property type="nucleotide sequence ID" value="XM_027546009.1"/>
</dbReference>
<accession>A0A4W2DEV9</accession>
<feature type="region of interest" description="Disordered" evidence="9">
    <location>
        <begin position="355"/>
        <end position="381"/>
    </location>
</feature>
<evidence type="ECO:0000259" key="11">
    <source>
        <dbReference type="PROSITE" id="PS51089"/>
    </source>
</evidence>
<dbReference type="FunFam" id="2.10.110.10:FF:000007">
    <property type="entry name" value="actin-binding LIM protein 1 isoform X1"/>
    <property type="match status" value="1"/>
</dbReference>
<dbReference type="FunFam" id="2.10.110.10:FF:000003">
    <property type="entry name" value="actin-binding LIM protein 1 isoform X1"/>
    <property type="match status" value="1"/>
</dbReference>
<dbReference type="FunFam" id="1.10.950.10:FF:000001">
    <property type="entry name" value="actin-binding LIM protein 1 isoform X2"/>
    <property type="match status" value="1"/>
</dbReference>
<dbReference type="PANTHER" id="PTHR24213">
    <property type="entry name" value="ACTIN-BINDING LIM PROTEIN"/>
    <property type="match status" value="1"/>
</dbReference>
<feature type="compositionally biased region" description="Polar residues" evidence="9">
    <location>
        <begin position="318"/>
        <end position="330"/>
    </location>
</feature>
<proteinExistence type="predicted"/>
<dbReference type="GO" id="GO:0005737">
    <property type="term" value="C:cytoplasm"/>
    <property type="evidence" value="ECO:0007669"/>
    <property type="project" value="UniProtKB-SubCell"/>
</dbReference>
<dbReference type="Gene3D" id="1.10.950.10">
    <property type="entry name" value="Villin headpiece domain"/>
    <property type="match status" value="1"/>
</dbReference>
<dbReference type="SMART" id="SM00153">
    <property type="entry name" value="VHP"/>
    <property type="match status" value="1"/>
</dbReference>
<dbReference type="InterPro" id="IPR032402">
    <property type="entry name" value="AbLIM_anchor"/>
</dbReference>
<dbReference type="CDD" id="cd09327">
    <property type="entry name" value="LIM1_abLIM"/>
    <property type="match status" value="1"/>
</dbReference>
<dbReference type="Pfam" id="PF02209">
    <property type="entry name" value="VHP"/>
    <property type="match status" value="1"/>
</dbReference>
<dbReference type="CDD" id="cd09329">
    <property type="entry name" value="LIM3_abLIM"/>
    <property type="match status" value="1"/>
</dbReference>
<dbReference type="FunFam" id="2.10.110.10:FF:000024">
    <property type="entry name" value="actin-binding LIM protein 1 isoform X1"/>
    <property type="match status" value="1"/>
</dbReference>
<evidence type="ECO:0000256" key="2">
    <source>
        <dbReference type="ARBA" id="ARBA00022490"/>
    </source>
</evidence>
<evidence type="ECO:0000313" key="12">
    <source>
        <dbReference type="Ensembl" id="ENSBIXP00000024654.1"/>
    </source>
</evidence>
<dbReference type="Ensembl" id="ENSBIXT00000040924.1">
    <property type="protein sequence ID" value="ENSBIXP00000024654.1"/>
    <property type="gene ID" value="ENSBIXG00000026785.1"/>
</dbReference>
<feature type="compositionally biased region" description="Polar residues" evidence="9">
    <location>
        <begin position="359"/>
        <end position="372"/>
    </location>
</feature>
<feature type="region of interest" description="Disordered" evidence="9">
    <location>
        <begin position="310"/>
        <end position="330"/>
    </location>
</feature>
<sequence>MNTSLPYQQNPYSPRGSSNVIQCYRCGDTCKGEVVRVHNNHFHIRCFTCQVCGCGLAQSGFFFKNQEYICTQDYQQLYGTRCDSCRDFITGEVISALGRTYHPKCFVCSLCKKPFPIGDKVTFSGKECLCQTCSQSMTSSKPIKIRGPSHCAGCKEEIKHGQSLLALDKQWHVSCFKCQTCSVILTGEYISKDGVPYCESDYHSQFGIKCETCDRYISGRVLEAGGKHYHPTCARCVRCHQMFTEGEEMYLTGSEVWHPICKQAARAEKKLKHRRTSETSISPPGSSIGSPNRVICDIYENLDLRQRRASSPGYIDSPTYSRQGMSPTFSRSPHHYYRSAGESNIYRKPPIYKRHGDLSTATKSKTSEDISQASKYSPAYSPDPYYATESEYWTYHGSPKVPRARRFSSGGEEDDFDRSMHKLQSGIGRLILKEEMKARSSSYADPWTPPRSSTSSREALHTAGYDVSLNGSPRSHYLADSDPLISKSASLPAYRRNGLHRTPSADLFHYDSMNAVNWGMREYKIYPYELLLVTTRGRNRLPKDVDRTRLERHLSQEEFYQVFGMTISEFDRLALWKRNELKKQARLF</sequence>
<dbReference type="GO" id="GO:0060271">
    <property type="term" value="P:cilium assembly"/>
    <property type="evidence" value="ECO:0007669"/>
    <property type="project" value="TreeGrafter"/>
</dbReference>
<dbReference type="GeneID" id="113895179"/>
<evidence type="ECO:0000256" key="4">
    <source>
        <dbReference type="ARBA" id="ARBA00022723"/>
    </source>
</evidence>
<comment type="subcellular location">
    <subcellularLocation>
        <location evidence="1">Cytoplasm</location>
    </subcellularLocation>
</comment>
<organism evidence="12 13">
    <name type="scientific">Bos indicus x Bos taurus</name>
    <name type="common">Hybrid cattle</name>
    <dbReference type="NCBI Taxonomy" id="30522"/>
    <lineage>
        <taxon>Eukaryota</taxon>
        <taxon>Metazoa</taxon>
        <taxon>Chordata</taxon>
        <taxon>Craniata</taxon>
        <taxon>Vertebrata</taxon>
        <taxon>Euteleostomi</taxon>
        <taxon>Mammalia</taxon>
        <taxon>Eutheria</taxon>
        <taxon>Laurasiatheria</taxon>
        <taxon>Artiodactyla</taxon>
        <taxon>Ruminantia</taxon>
        <taxon>Pecora</taxon>
        <taxon>Bovidae</taxon>
        <taxon>Bovinae</taxon>
        <taxon>Bos</taxon>
    </lineage>
</organism>
<reference evidence="12" key="3">
    <citation type="submission" date="2025-09" db="UniProtKB">
        <authorList>
            <consortium name="Ensembl"/>
        </authorList>
    </citation>
    <scope>IDENTIFICATION</scope>
</reference>
<evidence type="ECO:0000256" key="3">
    <source>
        <dbReference type="ARBA" id="ARBA00022553"/>
    </source>
</evidence>
<feature type="domain" description="LIM zinc-binding" evidence="10">
    <location>
        <begin position="149"/>
        <end position="208"/>
    </location>
</feature>
<evidence type="ECO:0000256" key="9">
    <source>
        <dbReference type="SAM" id="MobiDB-lite"/>
    </source>
</evidence>
<keyword evidence="3" id="KW-0597">Phosphoprotein</keyword>
<dbReference type="PANTHER" id="PTHR24213:SF0">
    <property type="entry name" value="ACTIN-BINDING LIM PROTEIN 3"/>
    <property type="match status" value="1"/>
</dbReference>
<dbReference type="PROSITE" id="PS51089">
    <property type="entry name" value="HP"/>
    <property type="match status" value="1"/>
</dbReference>
<name>A0A4W2DEV9_BOBOX</name>
<dbReference type="FunFam" id="2.10.110.10:FF:000004">
    <property type="entry name" value="actin-binding LIM protein 1 isoform X1"/>
    <property type="match status" value="1"/>
</dbReference>
<dbReference type="InterPro" id="IPR051618">
    <property type="entry name" value="Actin-binding_LIM"/>
</dbReference>
<dbReference type="GO" id="GO:0001725">
    <property type="term" value="C:stress fiber"/>
    <property type="evidence" value="ECO:0007669"/>
    <property type="project" value="TreeGrafter"/>
</dbReference>
<dbReference type="GO" id="GO:0046872">
    <property type="term" value="F:metal ion binding"/>
    <property type="evidence" value="ECO:0007669"/>
    <property type="project" value="UniProtKB-KW"/>
</dbReference>
<dbReference type="SUPFAM" id="SSF57716">
    <property type="entry name" value="Glucocorticoid receptor-like (DNA-binding domain)"/>
    <property type="match status" value="6"/>
</dbReference>
<evidence type="ECO:0000256" key="1">
    <source>
        <dbReference type="ARBA" id="ARBA00004496"/>
    </source>
</evidence>
<evidence type="ECO:0000259" key="10">
    <source>
        <dbReference type="PROSITE" id="PS50023"/>
    </source>
</evidence>
<dbReference type="SMART" id="SM00132">
    <property type="entry name" value="LIM"/>
    <property type="match status" value="4"/>
</dbReference>
<dbReference type="CDD" id="cd09328">
    <property type="entry name" value="LIM2_abLIM"/>
    <property type="match status" value="1"/>
</dbReference>
<evidence type="ECO:0000256" key="7">
    <source>
        <dbReference type="ARBA" id="ARBA00023038"/>
    </source>
</evidence>